<evidence type="ECO:0000259" key="1">
    <source>
        <dbReference type="Pfam" id="PF00717"/>
    </source>
</evidence>
<proteinExistence type="predicted"/>
<organism evidence="2 3">
    <name type="scientific">Komagataeibacter xylinus</name>
    <name type="common">Gluconacetobacter xylinus</name>
    <dbReference type="NCBI Taxonomy" id="28448"/>
    <lineage>
        <taxon>Bacteria</taxon>
        <taxon>Pseudomonadati</taxon>
        <taxon>Pseudomonadota</taxon>
        <taxon>Alphaproteobacteria</taxon>
        <taxon>Acetobacterales</taxon>
        <taxon>Acetobacteraceae</taxon>
        <taxon>Komagataeibacter</taxon>
    </lineage>
</organism>
<sequence>MREEIRQAREIVQYAMDKTGKDPTNLARLAGVVPSTLTRLMGDNPTSAPTYKTIMAVMAAAGIMDVLRSNMQEASKRVPLYGDVGAGQRITRVDGDTPLEFVDAPLWAEAGTCALIVKGDSMFPAYWEGDIIYFDKGNMIPFEDALYRECVVALDTDELYLKQVTPGIAPGTATLVSYNASPIRDVVARWVSPVTFVDRRFRK</sequence>
<accession>A0A857FIZ9</accession>
<dbReference type="CDD" id="cd06529">
    <property type="entry name" value="S24_LexA-like"/>
    <property type="match status" value="1"/>
</dbReference>
<dbReference type="EMBL" id="CP041348">
    <property type="protein sequence ID" value="QHC34132.1"/>
    <property type="molecule type" value="Genomic_DNA"/>
</dbReference>
<dbReference type="SUPFAM" id="SSF51306">
    <property type="entry name" value="LexA/Signal peptidase"/>
    <property type="match status" value="1"/>
</dbReference>
<evidence type="ECO:0000313" key="3">
    <source>
        <dbReference type="Proteomes" id="UP000464674"/>
    </source>
</evidence>
<dbReference type="InterPro" id="IPR036286">
    <property type="entry name" value="LexA/Signal_pep-like_sf"/>
</dbReference>
<dbReference type="Pfam" id="PF00717">
    <property type="entry name" value="Peptidase_S24"/>
    <property type="match status" value="1"/>
</dbReference>
<dbReference type="Gene3D" id="2.10.109.10">
    <property type="entry name" value="Umud Fragment, subunit A"/>
    <property type="match status" value="1"/>
</dbReference>
<dbReference type="Proteomes" id="UP000464674">
    <property type="component" value="Chromosome"/>
</dbReference>
<name>A0A857FIZ9_KOMXY</name>
<dbReference type="RefSeq" id="WP_159259989.1">
    <property type="nucleotide sequence ID" value="NZ_CP041348.1"/>
</dbReference>
<dbReference type="InterPro" id="IPR039418">
    <property type="entry name" value="LexA-like"/>
</dbReference>
<reference evidence="2 3" key="1">
    <citation type="journal article" date="2020" name="Carbohydr. Polym.">
        <title>Characterization and optimization of production of bacterial cellulose from strain CGMCC 17276 based on whole-genome analysis.</title>
        <authorList>
            <person name="Lu T."/>
            <person name="Gao H."/>
            <person name="Liao B."/>
            <person name="Wu J."/>
            <person name="Zhang W."/>
            <person name="Huang J."/>
            <person name="Liu M."/>
            <person name="Huang J."/>
            <person name="Chang Z."/>
            <person name="Jin M."/>
            <person name="Yi Z."/>
            <person name="Jiang D."/>
        </authorList>
    </citation>
    <scope>NUCLEOTIDE SEQUENCE [LARGE SCALE GENOMIC DNA]</scope>
    <source>
        <strain evidence="2 3">CGMCC 17276</strain>
    </source>
</reference>
<feature type="domain" description="Peptidase S24/S26A/S26B/S26C" evidence="1">
    <location>
        <begin position="79"/>
        <end position="181"/>
    </location>
</feature>
<dbReference type="OrthoDB" id="9792157at2"/>
<gene>
    <name evidence="2" type="ORF">FMA36_00135</name>
</gene>
<dbReference type="InterPro" id="IPR015927">
    <property type="entry name" value="Peptidase_S24_S26A/B/C"/>
</dbReference>
<protein>
    <recommendedName>
        <fullName evidence="1">Peptidase S24/S26A/S26B/S26C domain-containing protein</fullName>
    </recommendedName>
</protein>
<evidence type="ECO:0000313" key="2">
    <source>
        <dbReference type="EMBL" id="QHC34132.1"/>
    </source>
</evidence>
<dbReference type="AlphaFoldDB" id="A0A857FIZ9"/>